<sequence length="291" mass="31367">MARATEAGGTTVTVHTLAEAMSAPSGPPNVVVLERDYQEDNDKKLPSASEDLWISSVDGRYSSPPVPVRVGPLNNIQTFYIHKDILTRAEWFRKALCGEFREAEEQVIDLPEEDPAIFHFLVAFLYEGRFEPIRPAASALEPRIDKGKGVEVAPEPAEASDSAQGRGGDIVADGVCSLDKPPRTGARRSNLVFIDLGAVVLDASPDGISPCAGTVVLAGSLAKMEGIESRLLGGIRRQCPTDQSRPARRLCKTIPCVSRARTCGHGYWLTSSTLTSTYAPTASSWTTFARP</sequence>
<dbReference type="Proteomes" id="UP000736672">
    <property type="component" value="Unassembled WGS sequence"/>
</dbReference>
<dbReference type="Pfam" id="PF00651">
    <property type="entry name" value="BTB"/>
    <property type="match status" value="1"/>
</dbReference>
<evidence type="ECO:0000256" key="1">
    <source>
        <dbReference type="SAM" id="MobiDB-lite"/>
    </source>
</evidence>
<evidence type="ECO:0000313" key="4">
    <source>
        <dbReference type="Proteomes" id="UP000736672"/>
    </source>
</evidence>
<evidence type="ECO:0000313" key="3">
    <source>
        <dbReference type="EMBL" id="KAH7272465.1"/>
    </source>
</evidence>
<dbReference type="SUPFAM" id="SSF54695">
    <property type="entry name" value="POZ domain"/>
    <property type="match status" value="1"/>
</dbReference>
<dbReference type="PANTHER" id="PTHR47843">
    <property type="entry name" value="BTB DOMAIN-CONTAINING PROTEIN-RELATED"/>
    <property type="match status" value="1"/>
</dbReference>
<gene>
    <name evidence="3" type="ORF">B0J15DRAFT_460209</name>
</gene>
<keyword evidence="4" id="KW-1185">Reference proteome</keyword>
<dbReference type="PANTHER" id="PTHR47843:SF6">
    <property type="entry name" value="BTB DOMAIN-CONTAINING PROTEIN"/>
    <property type="match status" value="1"/>
</dbReference>
<protein>
    <recommendedName>
        <fullName evidence="2">BTB domain-containing protein</fullName>
    </recommendedName>
</protein>
<evidence type="ECO:0000259" key="2">
    <source>
        <dbReference type="PROSITE" id="PS50097"/>
    </source>
</evidence>
<dbReference type="AlphaFoldDB" id="A0A9P9L1Y9"/>
<proteinExistence type="predicted"/>
<dbReference type="InterPro" id="IPR011333">
    <property type="entry name" value="SKP1/BTB/POZ_sf"/>
</dbReference>
<dbReference type="OrthoDB" id="6359816at2759"/>
<dbReference type="CDD" id="cd18186">
    <property type="entry name" value="BTB_POZ_ZBTB_KLHL-like"/>
    <property type="match status" value="1"/>
</dbReference>
<feature type="domain" description="BTB" evidence="2">
    <location>
        <begin position="64"/>
        <end position="134"/>
    </location>
</feature>
<dbReference type="InterPro" id="IPR000210">
    <property type="entry name" value="BTB/POZ_dom"/>
</dbReference>
<feature type="region of interest" description="Disordered" evidence="1">
    <location>
        <begin position="147"/>
        <end position="168"/>
    </location>
</feature>
<accession>A0A9P9L1Y9</accession>
<organism evidence="3 4">
    <name type="scientific">Fusarium solani</name>
    <name type="common">Filamentous fungus</name>
    <dbReference type="NCBI Taxonomy" id="169388"/>
    <lineage>
        <taxon>Eukaryota</taxon>
        <taxon>Fungi</taxon>
        <taxon>Dikarya</taxon>
        <taxon>Ascomycota</taxon>
        <taxon>Pezizomycotina</taxon>
        <taxon>Sordariomycetes</taxon>
        <taxon>Hypocreomycetidae</taxon>
        <taxon>Hypocreales</taxon>
        <taxon>Nectriaceae</taxon>
        <taxon>Fusarium</taxon>
        <taxon>Fusarium solani species complex</taxon>
    </lineage>
</organism>
<dbReference type="EMBL" id="JAGTJS010000003">
    <property type="protein sequence ID" value="KAH7272465.1"/>
    <property type="molecule type" value="Genomic_DNA"/>
</dbReference>
<dbReference type="PROSITE" id="PS50097">
    <property type="entry name" value="BTB"/>
    <property type="match status" value="1"/>
</dbReference>
<reference evidence="3" key="1">
    <citation type="journal article" date="2021" name="Nat. Commun.">
        <title>Genetic determinants of endophytism in the Arabidopsis root mycobiome.</title>
        <authorList>
            <person name="Mesny F."/>
            <person name="Miyauchi S."/>
            <person name="Thiergart T."/>
            <person name="Pickel B."/>
            <person name="Atanasova L."/>
            <person name="Karlsson M."/>
            <person name="Huettel B."/>
            <person name="Barry K.W."/>
            <person name="Haridas S."/>
            <person name="Chen C."/>
            <person name="Bauer D."/>
            <person name="Andreopoulos W."/>
            <person name="Pangilinan J."/>
            <person name="LaButti K."/>
            <person name="Riley R."/>
            <person name="Lipzen A."/>
            <person name="Clum A."/>
            <person name="Drula E."/>
            <person name="Henrissat B."/>
            <person name="Kohler A."/>
            <person name="Grigoriev I.V."/>
            <person name="Martin F.M."/>
            <person name="Hacquard S."/>
        </authorList>
    </citation>
    <scope>NUCLEOTIDE SEQUENCE</scope>
    <source>
        <strain evidence="3">FSSC 5 MPI-SDFR-AT-0091</strain>
    </source>
</reference>
<name>A0A9P9L1Y9_FUSSL</name>
<comment type="caution">
    <text evidence="3">The sequence shown here is derived from an EMBL/GenBank/DDBJ whole genome shotgun (WGS) entry which is preliminary data.</text>
</comment>
<dbReference type="Gene3D" id="3.30.710.10">
    <property type="entry name" value="Potassium Channel Kv1.1, Chain A"/>
    <property type="match status" value="1"/>
</dbReference>